<reference evidence="6 7" key="1">
    <citation type="submission" date="2018-10" db="EMBL/GenBank/DDBJ databases">
        <title>Genomic Encyclopedia of Type Strains, Phase IV (KMG-IV): sequencing the most valuable type-strain genomes for metagenomic binning, comparative biology and taxonomic classification.</title>
        <authorList>
            <person name="Goeker M."/>
        </authorList>
    </citation>
    <scope>NUCLEOTIDE SEQUENCE [LARGE SCALE GENOMIC DNA]</scope>
    <source>
        <strain evidence="6 7">DSM 19791</strain>
    </source>
</reference>
<feature type="domain" description="Amidohydrolase-related" evidence="5">
    <location>
        <begin position="46"/>
        <end position="425"/>
    </location>
</feature>
<evidence type="ECO:0000313" key="6">
    <source>
        <dbReference type="EMBL" id="RKS84560.1"/>
    </source>
</evidence>
<comment type="cofactor">
    <cofactor evidence="1">
        <name>Zn(2+)</name>
        <dbReference type="ChEBI" id="CHEBI:29105"/>
    </cofactor>
</comment>
<dbReference type="PANTHER" id="PTHR11271">
    <property type="entry name" value="GUANINE DEAMINASE"/>
    <property type="match status" value="1"/>
</dbReference>
<dbReference type="Pfam" id="PF01979">
    <property type="entry name" value="Amidohydro_1"/>
    <property type="match status" value="1"/>
</dbReference>
<dbReference type="InterPro" id="IPR010252">
    <property type="entry name" value="HutF"/>
</dbReference>
<dbReference type="PANTHER" id="PTHR11271:SF48">
    <property type="entry name" value="AMIDOHYDROLASE-RELATED DOMAIN-CONTAINING PROTEIN"/>
    <property type="match status" value="1"/>
</dbReference>
<evidence type="ECO:0000256" key="2">
    <source>
        <dbReference type="ARBA" id="ARBA00022723"/>
    </source>
</evidence>
<dbReference type="NCBIfam" id="NF006681">
    <property type="entry name" value="PRK09229.1-2"/>
    <property type="match status" value="1"/>
</dbReference>
<dbReference type="InterPro" id="IPR006680">
    <property type="entry name" value="Amidohydro-rel"/>
</dbReference>
<dbReference type="RefSeq" id="WP_121053658.1">
    <property type="nucleotide sequence ID" value="NZ_RBWX01000013.1"/>
</dbReference>
<comment type="caution">
    <text evidence="6">The sequence shown here is derived from an EMBL/GenBank/DDBJ whole genome shotgun (WGS) entry which is preliminary data.</text>
</comment>
<dbReference type="NCBIfam" id="TIGR02022">
    <property type="entry name" value="hutF"/>
    <property type="match status" value="1"/>
</dbReference>
<evidence type="ECO:0000313" key="7">
    <source>
        <dbReference type="Proteomes" id="UP000276029"/>
    </source>
</evidence>
<dbReference type="InterPro" id="IPR032466">
    <property type="entry name" value="Metal_Hydrolase"/>
</dbReference>
<keyword evidence="3" id="KW-0378">Hydrolase</keyword>
<evidence type="ECO:0000256" key="4">
    <source>
        <dbReference type="ARBA" id="ARBA00022833"/>
    </source>
</evidence>
<evidence type="ECO:0000256" key="3">
    <source>
        <dbReference type="ARBA" id="ARBA00022801"/>
    </source>
</evidence>
<dbReference type="Gene3D" id="2.30.40.10">
    <property type="entry name" value="Urease, subunit C, domain 1"/>
    <property type="match status" value="1"/>
</dbReference>
<dbReference type="Proteomes" id="UP000276029">
    <property type="component" value="Unassembled WGS sequence"/>
</dbReference>
<organism evidence="6 7">
    <name type="scientific">Sphingosinicella microcystinivorans</name>
    <dbReference type="NCBI Taxonomy" id="335406"/>
    <lineage>
        <taxon>Bacteria</taxon>
        <taxon>Pseudomonadati</taxon>
        <taxon>Pseudomonadota</taxon>
        <taxon>Alphaproteobacteria</taxon>
        <taxon>Sphingomonadales</taxon>
        <taxon>Sphingosinicellaceae</taxon>
        <taxon>Sphingosinicella</taxon>
    </lineage>
</organism>
<dbReference type="SUPFAM" id="SSF51556">
    <property type="entry name" value="Metallo-dependent hydrolases"/>
    <property type="match status" value="1"/>
</dbReference>
<keyword evidence="2" id="KW-0479">Metal-binding</keyword>
<evidence type="ECO:0000256" key="1">
    <source>
        <dbReference type="ARBA" id="ARBA00001947"/>
    </source>
</evidence>
<dbReference type="EMBL" id="RBWX01000013">
    <property type="protein sequence ID" value="RKS84560.1"/>
    <property type="molecule type" value="Genomic_DNA"/>
</dbReference>
<name>A0ABX9SUG8_SPHMI</name>
<dbReference type="InterPro" id="IPR011059">
    <property type="entry name" value="Metal-dep_hydrolase_composite"/>
</dbReference>
<accession>A0ABX9SUG8</accession>
<protein>
    <submittedName>
        <fullName evidence="6">Formimidoylglutamate deiminase</fullName>
    </submittedName>
</protein>
<keyword evidence="4" id="KW-0862">Zinc</keyword>
<sequence length="452" mass="49016">MRLWFETALLPGGWADHVAIRLAPDGTIAAIDIGAPPAGSANLGAAIPGLANVHSHAFQRGMAGLAEFRGNPDDDFWSWREIMYRFLDRLDPNDVEAIAALAYIEMLESGFTRVGEFHYLHHQPDGTPYANLAELAERIAAAAEQTGIGLTLLPVAYRHAGFGRRPPERGHIRFLNDPARFARLFEASRHAIAALPDANIGVAPHSLRAVDHVELGDILTLAPAGPIHIHAAEQIREVEDCIAALGARPVAWLIDNLPVDERWCLIHATHLDPREIARLAASGAVAGLCPLTEANLGDGIFPMPAYLEAGGRFGIGTDSNIAIDAARELEMIEYAQRLTHRRRNLLATPDQPSTGTRLFAAALAGSARALGQPHPALEVGAPADIVALDMGSASLLGRRTDQLLDSWIFSGSRDAVHHVWRRGRHVVVARRHVARGSAEARYRKTMEKLLGR</sequence>
<dbReference type="SUPFAM" id="SSF51338">
    <property type="entry name" value="Composite domain of metallo-dependent hydrolases"/>
    <property type="match status" value="1"/>
</dbReference>
<keyword evidence="7" id="KW-1185">Reference proteome</keyword>
<gene>
    <name evidence="6" type="ORF">DFR51_3653</name>
</gene>
<evidence type="ECO:0000259" key="5">
    <source>
        <dbReference type="Pfam" id="PF01979"/>
    </source>
</evidence>
<dbReference type="NCBIfam" id="NF006683">
    <property type="entry name" value="PRK09229.1-4"/>
    <property type="match status" value="1"/>
</dbReference>
<proteinExistence type="predicted"/>
<dbReference type="InterPro" id="IPR051607">
    <property type="entry name" value="Metallo-dep_hydrolases"/>
</dbReference>
<dbReference type="NCBIfam" id="NF006684">
    <property type="entry name" value="PRK09229.1-5"/>
    <property type="match status" value="1"/>
</dbReference>
<dbReference type="Gene3D" id="3.20.20.140">
    <property type="entry name" value="Metal-dependent hydrolases"/>
    <property type="match status" value="1"/>
</dbReference>